<protein>
    <submittedName>
        <fullName evidence="5">GNAT family N-acetyltransferase</fullName>
    </submittedName>
</protein>
<dbReference type="Gene3D" id="3.40.630.30">
    <property type="match status" value="1"/>
</dbReference>
<evidence type="ECO:0000256" key="3">
    <source>
        <dbReference type="ARBA" id="ARBA00038502"/>
    </source>
</evidence>
<dbReference type="Pfam" id="PF13302">
    <property type="entry name" value="Acetyltransf_3"/>
    <property type="match status" value="1"/>
</dbReference>
<keyword evidence="1" id="KW-0808">Transferase</keyword>
<evidence type="ECO:0000313" key="5">
    <source>
        <dbReference type="EMBL" id="MCW1883320.1"/>
    </source>
</evidence>
<dbReference type="PROSITE" id="PS51186">
    <property type="entry name" value="GNAT"/>
    <property type="match status" value="1"/>
</dbReference>
<feature type="domain" description="N-acetyltransferase" evidence="4">
    <location>
        <begin position="11"/>
        <end position="174"/>
    </location>
</feature>
<keyword evidence="2" id="KW-0012">Acyltransferase</keyword>
<keyword evidence="6" id="KW-1185">Reference proteome</keyword>
<reference evidence="5 6" key="1">
    <citation type="submission" date="2022-10" db="EMBL/GenBank/DDBJ databases">
        <title>Luteolibacter flavescens strain MCCC 1K03193, whole genome shotgun sequencing project.</title>
        <authorList>
            <person name="Zhao G."/>
            <person name="Shen L."/>
        </authorList>
    </citation>
    <scope>NUCLEOTIDE SEQUENCE [LARGE SCALE GENOMIC DNA]</scope>
    <source>
        <strain evidence="5 6">MCCC 1K03193</strain>
    </source>
</reference>
<evidence type="ECO:0000256" key="2">
    <source>
        <dbReference type="ARBA" id="ARBA00023315"/>
    </source>
</evidence>
<organism evidence="5 6">
    <name type="scientific">Luteolibacter flavescens</name>
    <dbReference type="NCBI Taxonomy" id="1859460"/>
    <lineage>
        <taxon>Bacteria</taxon>
        <taxon>Pseudomonadati</taxon>
        <taxon>Verrucomicrobiota</taxon>
        <taxon>Verrucomicrobiia</taxon>
        <taxon>Verrucomicrobiales</taxon>
        <taxon>Verrucomicrobiaceae</taxon>
        <taxon>Luteolibacter</taxon>
    </lineage>
</organism>
<evidence type="ECO:0000313" key="6">
    <source>
        <dbReference type="Proteomes" id="UP001207930"/>
    </source>
</evidence>
<dbReference type="RefSeq" id="WP_264499282.1">
    <property type="nucleotide sequence ID" value="NZ_JAPDDS010000001.1"/>
</dbReference>
<sequence length="186" mass="20755">MNGPILKTNRLILRPPVPEDETAIQHHVSDRRIAETTALIPHPYPAGGALEWIRRSEVTLREGRGVDFSILLRDSGEFVGVVGLIDRGEESSLGYWIGVPHWGRGYATEAVHRVIRHAFNARRLPALHAYHFAHNPASGRVMQKAGLLYQGVEPLGASRNGIRHDRVCYGVTAAQWRDNLKTFSLV</sequence>
<dbReference type="InterPro" id="IPR016181">
    <property type="entry name" value="Acyl_CoA_acyltransferase"/>
</dbReference>
<name>A0ABT3FID5_9BACT</name>
<dbReference type="EMBL" id="JAPDDS010000001">
    <property type="protein sequence ID" value="MCW1883320.1"/>
    <property type="molecule type" value="Genomic_DNA"/>
</dbReference>
<dbReference type="InterPro" id="IPR051531">
    <property type="entry name" value="N-acetyltransferase"/>
</dbReference>
<evidence type="ECO:0000256" key="1">
    <source>
        <dbReference type="ARBA" id="ARBA00022679"/>
    </source>
</evidence>
<dbReference type="PANTHER" id="PTHR43792:SF8">
    <property type="entry name" value="[RIBOSOMAL PROTEIN US5]-ALANINE N-ACETYLTRANSFERASE"/>
    <property type="match status" value="1"/>
</dbReference>
<proteinExistence type="inferred from homology"/>
<comment type="similarity">
    <text evidence="3">Belongs to the acetyltransferase family. RimJ subfamily.</text>
</comment>
<gene>
    <name evidence="5" type="ORF">OKA04_01175</name>
</gene>
<accession>A0ABT3FID5</accession>
<dbReference type="SUPFAM" id="SSF55729">
    <property type="entry name" value="Acyl-CoA N-acyltransferases (Nat)"/>
    <property type="match status" value="1"/>
</dbReference>
<dbReference type="Proteomes" id="UP001207930">
    <property type="component" value="Unassembled WGS sequence"/>
</dbReference>
<comment type="caution">
    <text evidence="5">The sequence shown here is derived from an EMBL/GenBank/DDBJ whole genome shotgun (WGS) entry which is preliminary data.</text>
</comment>
<dbReference type="InterPro" id="IPR000182">
    <property type="entry name" value="GNAT_dom"/>
</dbReference>
<dbReference type="PANTHER" id="PTHR43792">
    <property type="entry name" value="GNAT FAMILY, PUTATIVE (AFU_ORTHOLOGUE AFUA_3G00765)-RELATED-RELATED"/>
    <property type="match status" value="1"/>
</dbReference>
<evidence type="ECO:0000259" key="4">
    <source>
        <dbReference type="PROSITE" id="PS51186"/>
    </source>
</evidence>